<keyword evidence="5" id="KW-0347">Helicase</keyword>
<sequence>MSTFDLLSNSMKKKVWDMKWERFTVIQEMTIPVVIQTDKDIVVSSGTASGKTEAVFLPVLSLVEKEARGKVKVLYISPLKALINNQFERIEKLCEYNQIEIHRWHGDVDHGQKKKFVKNPAGILQITPESIESLFVNRTEYIQSIFKDIEFIIIDEIHSFIDKGRGVQLRSLISRLEAYCNKRPRIIGLSATIDNFELVKKWVNYENPNQVEVLQTDEGDKELNYYLMHFPLDEENKKPVELYDDIRALTRNLKSIIFCNSRGGVEETTVFLNRLAKREGVGETYYPHHSSIDKKEREYVEKTIATATVPKSVIATSSLELGIDIGKIELVIQIDNTFTVSSLKQRLGRSGRESDKSQILQLYTTSMDSLIQSLAVMELVLEKWVEPSTGYGAPYDIMFHQILSLCHEFNGITLDDLLVSIKNNGSFHHIKAERIVMLIEHMLQYEYLELIPGENVFVVGLEGERLMRGKEFYPVFMTSEEYEVFDGARVIGMLDKGYPIAVDDNVILAGKLWTIVDIDENRNKIRVIKAVSAKPPRYLGGSGELHPRVAEKMMEILCSDKMFNYINDEGTLTLEDARKNNRLSGIGNQQRFFWIKRDEVLFESYTGTKIAKTLTLMFRSMGLESRVCDSVCRIQLKGVAFEQLKKVLEQLKNKEWFVDELLEYVKENEWFASKYSSMLPADLLIEMHIAHEMDVKGAIDFLKNKEFVVIDIEE</sequence>
<dbReference type="SUPFAM" id="SSF52540">
    <property type="entry name" value="P-loop containing nucleoside triphosphate hydrolases"/>
    <property type="match status" value="1"/>
</dbReference>
<dbReference type="Proteomes" id="UP001199916">
    <property type="component" value="Unassembled WGS sequence"/>
</dbReference>
<evidence type="ECO:0000256" key="1">
    <source>
        <dbReference type="ARBA" id="ARBA00022741"/>
    </source>
</evidence>
<dbReference type="GO" id="GO:0004386">
    <property type="term" value="F:helicase activity"/>
    <property type="evidence" value="ECO:0007669"/>
    <property type="project" value="UniProtKB-KW"/>
</dbReference>
<evidence type="ECO:0000313" key="6">
    <source>
        <dbReference type="Proteomes" id="UP001199916"/>
    </source>
</evidence>
<protein>
    <submittedName>
        <fullName evidence="5">DEAD/DEAH box helicase</fullName>
    </submittedName>
</protein>
<dbReference type="Pfam" id="PF00271">
    <property type="entry name" value="Helicase_C"/>
    <property type="match status" value="1"/>
</dbReference>
<reference evidence="5 6" key="1">
    <citation type="submission" date="2021-11" db="EMBL/GenBank/DDBJ databases">
        <title>Draft genome sequence of Paenibacillus profundus YoMME, a new Gram-positive bacteria with exoelectrogenic properties.</title>
        <authorList>
            <person name="Hubenova Y."/>
            <person name="Hubenova E."/>
            <person name="Manasiev Y."/>
            <person name="Peykov S."/>
            <person name="Mitov M."/>
        </authorList>
    </citation>
    <scope>NUCLEOTIDE SEQUENCE [LARGE SCALE GENOMIC DNA]</scope>
    <source>
        <strain evidence="5 6">YoMME</strain>
    </source>
</reference>
<dbReference type="PANTHER" id="PTHR47962:SF5">
    <property type="entry name" value="ATP-DEPENDENT HELICASE LHR-RELATED"/>
    <property type="match status" value="1"/>
</dbReference>
<dbReference type="PANTHER" id="PTHR47962">
    <property type="entry name" value="ATP-DEPENDENT HELICASE LHR-RELATED-RELATED"/>
    <property type="match status" value="1"/>
</dbReference>
<dbReference type="EMBL" id="JAJNBZ010000030">
    <property type="protein sequence ID" value="MCE5172556.1"/>
    <property type="molecule type" value="Genomic_DNA"/>
</dbReference>
<feature type="domain" description="Helicase ATP-binding" evidence="3">
    <location>
        <begin position="32"/>
        <end position="211"/>
    </location>
</feature>
<dbReference type="RefSeq" id="WP_233698698.1">
    <property type="nucleotide sequence ID" value="NZ_JAJNBZ010000030.1"/>
</dbReference>
<evidence type="ECO:0000313" key="5">
    <source>
        <dbReference type="EMBL" id="MCE5172556.1"/>
    </source>
</evidence>
<proteinExistence type="predicted"/>
<keyword evidence="6" id="KW-1185">Reference proteome</keyword>
<name>A0ABS8YL62_9BACL</name>
<gene>
    <name evidence="5" type="ORF">LQV63_25130</name>
</gene>
<dbReference type="Gene3D" id="3.40.50.300">
    <property type="entry name" value="P-loop containing nucleotide triphosphate hydrolases"/>
    <property type="match status" value="2"/>
</dbReference>
<feature type="domain" description="Helicase C-terminal" evidence="4">
    <location>
        <begin position="245"/>
        <end position="392"/>
    </location>
</feature>
<organism evidence="5 6">
    <name type="scientific">Paenibacillus profundus</name>
    <dbReference type="NCBI Taxonomy" id="1173085"/>
    <lineage>
        <taxon>Bacteria</taxon>
        <taxon>Bacillati</taxon>
        <taxon>Bacillota</taxon>
        <taxon>Bacilli</taxon>
        <taxon>Bacillales</taxon>
        <taxon>Paenibacillaceae</taxon>
        <taxon>Paenibacillus</taxon>
    </lineage>
</organism>
<dbReference type="PROSITE" id="PS51194">
    <property type="entry name" value="HELICASE_CTER"/>
    <property type="match status" value="1"/>
</dbReference>
<evidence type="ECO:0000256" key="2">
    <source>
        <dbReference type="ARBA" id="ARBA00022840"/>
    </source>
</evidence>
<keyword evidence="1" id="KW-0547">Nucleotide-binding</keyword>
<keyword evidence="2" id="KW-0067">ATP-binding</keyword>
<dbReference type="SMART" id="SM00487">
    <property type="entry name" value="DEXDc"/>
    <property type="match status" value="1"/>
</dbReference>
<dbReference type="InterPro" id="IPR052511">
    <property type="entry name" value="ATP-dep_Helicase"/>
</dbReference>
<evidence type="ECO:0000259" key="3">
    <source>
        <dbReference type="PROSITE" id="PS51192"/>
    </source>
</evidence>
<dbReference type="Pfam" id="PF00270">
    <property type="entry name" value="DEAD"/>
    <property type="match status" value="1"/>
</dbReference>
<dbReference type="InterPro" id="IPR027417">
    <property type="entry name" value="P-loop_NTPase"/>
</dbReference>
<accession>A0ABS8YL62</accession>
<dbReference type="PROSITE" id="PS51192">
    <property type="entry name" value="HELICASE_ATP_BIND_1"/>
    <property type="match status" value="1"/>
</dbReference>
<dbReference type="SMART" id="SM00490">
    <property type="entry name" value="HELICc"/>
    <property type="match status" value="1"/>
</dbReference>
<dbReference type="InterPro" id="IPR014001">
    <property type="entry name" value="Helicase_ATP-bd"/>
</dbReference>
<dbReference type="InterPro" id="IPR011545">
    <property type="entry name" value="DEAD/DEAH_box_helicase_dom"/>
</dbReference>
<comment type="caution">
    <text evidence="5">The sequence shown here is derived from an EMBL/GenBank/DDBJ whole genome shotgun (WGS) entry which is preliminary data.</text>
</comment>
<evidence type="ECO:0000259" key="4">
    <source>
        <dbReference type="PROSITE" id="PS51194"/>
    </source>
</evidence>
<keyword evidence="5" id="KW-0378">Hydrolase</keyword>
<dbReference type="InterPro" id="IPR001650">
    <property type="entry name" value="Helicase_C-like"/>
</dbReference>